<accession>A0A2V3A705</accession>
<name>A0A2V3A705_9BACI</name>
<evidence type="ECO:0008006" key="4">
    <source>
        <dbReference type="Google" id="ProtNLM"/>
    </source>
</evidence>
<feature type="transmembrane region" description="Helical" evidence="1">
    <location>
        <begin position="43"/>
        <end position="66"/>
    </location>
</feature>
<protein>
    <recommendedName>
        <fullName evidence="4">DUF3311 domain-containing protein</fullName>
    </recommendedName>
</protein>
<organism evidence="2 3">
    <name type="scientific">Cytobacillus oceanisediminis</name>
    <dbReference type="NCBI Taxonomy" id="665099"/>
    <lineage>
        <taxon>Bacteria</taxon>
        <taxon>Bacillati</taxon>
        <taxon>Bacillota</taxon>
        <taxon>Bacilli</taxon>
        <taxon>Bacillales</taxon>
        <taxon>Bacillaceae</taxon>
        <taxon>Cytobacillus</taxon>
    </lineage>
</organism>
<keyword evidence="1" id="KW-1133">Transmembrane helix</keyword>
<dbReference type="EMBL" id="QGTW01000001">
    <property type="protein sequence ID" value="PWW32378.1"/>
    <property type="molecule type" value="Genomic_DNA"/>
</dbReference>
<sequence>MNNKTIKEPIRKKWIWIAVIILFAGNVPWYLPVGRIKPIIFGFPFWAFVSLLFSLAFCGLVSWVCLKEWNVVEDQEEEGVEQ</sequence>
<dbReference type="Proteomes" id="UP000247150">
    <property type="component" value="Unassembled WGS sequence"/>
</dbReference>
<evidence type="ECO:0000256" key="1">
    <source>
        <dbReference type="SAM" id="Phobius"/>
    </source>
</evidence>
<dbReference type="AlphaFoldDB" id="A0A2V3A705"/>
<gene>
    <name evidence="2" type="ORF">DFO73_101642</name>
</gene>
<feature type="transmembrane region" description="Helical" evidence="1">
    <location>
        <begin position="14"/>
        <end position="31"/>
    </location>
</feature>
<evidence type="ECO:0000313" key="2">
    <source>
        <dbReference type="EMBL" id="PWW32378.1"/>
    </source>
</evidence>
<comment type="caution">
    <text evidence="2">The sequence shown here is derived from an EMBL/GenBank/DDBJ whole genome shotgun (WGS) entry which is preliminary data.</text>
</comment>
<keyword evidence="1" id="KW-0812">Transmembrane</keyword>
<dbReference type="OrthoDB" id="2112928at2"/>
<reference evidence="2 3" key="1">
    <citation type="submission" date="2018-05" db="EMBL/GenBank/DDBJ databases">
        <title>Freshwater and sediment microbial communities from various areas in North America, analyzing microbe dynamics in response to fracking.</title>
        <authorList>
            <person name="Lamendella R."/>
        </authorList>
    </citation>
    <scope>NUCLEOTIDE SEQUENCE [LARGE SCALE GENOMIC DNA]</scope>
    <source>
        <strain evidence="2 3">15_TX</strain>
    </source>
</reference>
<evidence type="ECO:0000313" key="3">
    <source>
        <dbReference type="Proteomes" id="UP000247150"/>
    </source>
</evidence>
<keyword evidence="1" id="KW-0472">Membrane</keyword>
<proteinExistence type="predicted"/>